<dbReference type="InterPro" id="IPR004365">
    <property type="entry name" value="NA-bd_OB_tRNA"/>
</dbReference>
<dbReference type="SUPFAM" id="SSF50249">
    <property type="entry name" value="Nucleic acid-binding proteins"/>
    <property type="match status" value="1"/>
</dbReference>
<keyword evidence="1" id="KW-0436">Ligase</keyword>
<dbReference type="Proteomes" id="UP000694563">
    <property type="component" value="Chromosome 9"/>
</dbReference>
<keyword evidence="8" id="KW-1185">Reference proteome</keyword>
<keyword evidence="3" id="KW-0067">ATP-binding</keyword>
<evidence type="ECO:0000256" key="2">
    <source>
        <dbReference type="ARBA" id="ARBA00022741"/>
    </source>
</evidence>
<reference evidence="7" key="1">
    <citation type="submission" date="2020-10" db="EMBL/GenBank/DDBJ databases">
        <title>Catharus ustulatus (Swainson's thrush) genome, bCatUst1, primary haplotype v2.</title>
        <authorList>
            <person name="Delmore K."/>
            <person name="Vafadar M."/>
            <person name="Formenti G."/>
            <person name="Chow W."/>
            <person name="Pelan S."/>
            <person name="Howe K."/>
            <person name="Rhie A."/>
            <person name="Mountcastle J."/>
            <person name="Haase B."/>
            <person name="Fedrigo O."/>
            <person name="Jarvis E.D."/>
        </authorList>
    </citation>
    <scope>NUCLEOTIDE SEQUENCE [LARGE SCALE GENOMIC DNA]</scope>
</reference>
<organism evidence="7 8">
    <name type="scientific">Catharus ustulatus</name>
    <name type="common">Russet-backed thrush</name>
    <name type="synonym">Hylocichla ustulatus</name>
    <dbReference type="NCBI Taxonomy" id="91951"/>
    <lineage>
        <taxon>Eukaryota</taxon>
        <taxon>Metazoa</taxon>
        <taxon>Chordata</taxon>
        <taxon>Craniata</taxon>
        <taxon>Vertebrata</taxon>
        <taxon>Euteleostomi</taxon>
        <taxon>Archelosauria</taxon>
        <taxon>Archosauria</taxon>
        <taxon>Dinosauria</taxon>
        <taxon>Saurischia</taxon>
        <taxon>Theropoda</taxon>
        <taxon>Coelurosauria</taxon>
        <taxon>Aves</taxon>
        <taxon>Neognathae</taxon>
        <taxon>Neoaves</taxon>
        <taxon>Telluraves</taxon>
        <taxon>Australaves</taxon>
        <taxon>Passeriformes</taxon>
        <taxon>Turdidae</taxon>
        <taxon>Catharus</taxon>
    </lineage>
</organism>
<dbReference type="Gene3D" id="3.30.930.10">
    <property type="entry name" value="Bira Bifunctional Protein, Domain 2"/>
    <property type="match status" value="2"/>
</dbReference>
<dbReference type="InterPro" id="IPR012340">
    <property type="entry name" value="NA-bd_OB-fold"/>
</dbReference>
<dbReference type="InterPro" id="IPR006195">
    <property type="entry name" value="aa-tRNA-synth_II"/>
</dbReference>
<proteinExistence type="predicted"/>
<sequence>EGKLIIFSVLSAKAIRDYIYTFVSRTNTCGELRSAHVGQKVTLYGWVQYQRQGLFLVLRDFHGLTQVIIPQDEVSATKELLSNAPVESVVRVTGTVSPRPLGQQNPKMPTGDIEVKAETAEILNSCKKLPFEIKDFIKKSEALRMQYRYLDLRSSRLQANLRLRSGVVMRMREYLCNLHGEGLLAGAKEFLVPSREAGKFYSLPQSPQQFKQLLMIGGLDRYFQVARCYRDEGSRPDRQPEFTQIDIEMSFVDQAGIQRLIEGLLQHSWPEDRGSIVTPFPSMTYEEALAEYGTDKPDTRFGMKIVDISDVLRGSNIHFVQNALSYPHGSIRAICIPQGMRYLTNKDLESLKESAKSQFNQEDSEVLSHLIEALEFGAPPHGGIALGLDRLISLIVDAPSIRDVIAFPKSFRGRDLMGNAPDYVTPEELEPYHIQVSWPLEEKEAKKN</sequence>
<keyword evidence="2" id="KW-0547">Nucleotide-binding</keyword>
<dbReference type="PROSITE" id="PS50862">
    <property type="entry name" value="AA_TRNA_LIGASE_II"/>
    <property type="match status" value="1"/>
</dbReference>
<dbReference type="AlphaFoldDB" id="A0A8C3TV95"/>
<dbReference type="InterPro" id="IPR045864">
    <property type="entry name" value="aa-tRNA-synth_II/BPL/LPL"/>
</dbReference>
<keyword evidence="5" id="KW-0030">Aminoacyl-tRNA synthetase</keyword>
<gene>
    <name evidence="7" type="primary">DARS2</name>
</gene>
<dbReference type="Pfam" id="PF01336">
    <property type="entry name" value="tRNA_anti-codon"/>
    <property type="match status" value="1"/>
</dbReference>
<dbReference type="Ensembl" id="ENSCUST00005003078.1">
    <property type="protein sequence ID" value="ENSCUSP00005002927.1"/>
    <property type="gene ID" value="ENSCUSG00005001765.1"/>
</dbReference>
<protein>
    <submittedName>
        <fullName evidence="7">Aspartyl-tRNA synthetase 2, mitochondrial</fullName>
    </submittedName>
</protein>
<dbReference type="GO" id="GO:0006422">
    <property type="term" value="P:aspartyl-tRNA aminoacylation"/>
    <property type="evidence" value="ECO:0007669"/>
    <property type="project" value="TreeGrafter"/>
</dbReference>
<reference evidence="7" key="2">
    <citation type="submission" date="2025-08" db="UniProtKB">
        <authorList>
            <consortium name="Ensembl"/>
        </authorList>
    </citation>
    <scope>IDENTIFICATION</scope>
</reference>
<evidence type="ECO:0000313" key="8">
    <source>
        <dbReference type="Proteomes" id="UP000694563"/>
    </source>
</evidence>
<dbReference type="GO" id="GO:0003676">
    <property type="term" value="F:nucleic acid binding"/>
    <property type="evidence" value="ECO:0007669"/>
    <property type="project" value="InterPro"/>
</dbReference>
<dbReference type="SUPFAM" id="SSF55681">
    <property type="entry name" value="Class II aaRS and biotin synthetases"/>
    <property type="match status" value="1"/>
</dbReference>
<evidence type="ECO:0000256" key="1">
    <source>
        <dbReference type="ARBA" id="ARBA00022598"/>
    </source>
</evidence>
<evidence type="ECO:0000313" key="7">
    <source>
        <dbReference type="Ensembl" id="ENSCUSP00005002927.1"/>
    </source>
</evidence>
<evidence type="ECO:0000259" key="6">
    <source>
        <dbReference type="PROSITE" id="PS50862"/>
    </source>
</evidence>
<evidence type="ECO:0000256" key="3">
    <source>
        <dbReference type="ARBA" id="ARBA00022840"/>
    </source>
</evidence>
<name>A0A8C3TV95_CATUS</name>
<feature type="domain" description="Aminoacyl-transfer RNA synthetases class-II family profile" evidence="6">
    <location>
        <begin position="221"/>
        <end position="408"/>
    </location>
</feature>
<dbReference type="InterPro" id="IPR004364">
    <property type="entry name" value="Aa-tRNA-synt_II"/>
</dbReference>
<dbReference type="GO" id="GO:0005524">
    <property type="term" value="F:ATP binding"/>
    <property type="evidence" value="ECO:0007669"/>
    <property type="project" value="UniProtKB-KW"/>
</dbReference>
<reference evidence="7" key="3">
    <citation type="submission" date="2025-09" db="UniProtKB">
        <authorList>
            <consortium name="Ensembl"/>
        </authorList>
    </citation>
    <scope>IDENTIFICATION</scope>
</reference>
<keyword evidence="4" id="KW-0648">Protein biosynthesis</keyword>
<accession>A0A8C3TV95</accession>
<dbReference type="GO" id="GO:0005739">
    <property type="term" value="C:mitochondrion"/>
    <property type="evidence" value="ECO:0007669"/>
    <property type="project" value="TreeGrafter"/>
</dbReference>
<dbReference type="PANTHER" id="PTHR22594">
    <property type="entry name" value="ASPARTYL/LYSYL-TRNA SYNTHETASE"/>
    <property type="match status" value="1"/>
</dbReference>
<dbReference type="CDD" id="cd04317">
    <property type="entry name" value="EcAspRS_like_N"/>
    <property type="match status" value="1"/>
</dbReference>
<dbReference type="GO" id="GO:0004815">
    <property type="term" value="F:aspartate-tRNA ligase activity"/>
    <property type="evidence" value="ECO:0007669"/>
    <property type="project" value="TreeGrafter"/>
</dbReference>
<evidence type="ECO:0000256" key="5">
    <source>
        <dbReference type="ARBA" id="ARBA00023146"/>
    </source>
</evidence>
<dbReference type="InterPro" id="IPR002312">
    <property type="entry name" value="Asp/Asn-tRNA-synth_IIb"/>
</dbReference>
<dbReference type="InterPro" id="IPR047089">
    <property type="entry name" value="Asp-tRNA-ligase_1_N"/>
</dbReference>
<dbReference type="PRINTS" id="PR01042">
    <property type="entry name" value="TRNASYNTHASP"/>
</dbReference>
<dbReference type="Gene3D" id="2.40.50.140">
    <property type="entry name" value="Nucleic acid-binding proteins"/>
    <property type="match status" value="1"/>
</dbReference>
<dbReference type="PANTHER" id="PTHR22594:SF5">
    <property type="entry name" value="ASPARTATE--TRNA LIGASE, MITOCHONDRIAL"/>
    <property type="match status" value="1"/>
</dbReference>
<evidence type="ECO:0000256" key="4">
    <source>
        <dbReference type="ARBA" id="ARBA00022917"/>
    </source>
</evidence>
<dbReference type="Pfam" id="PF00152">
    <property type="entry name" value="tRNA-synt_2"/>
    <property type="match status" value="2"/>
</dbReference>